<proteinExistence type="inferred from homology"/>
<name>A0A816RSF2_9BILA</name>
<comment type="similarity">
    <text evidence="11">Belongs to the amiloride-sensitive sodium channel (TC 1.A.6) family.</text>
</comment>
<evidence type="ECO:0000256" key="7">
    <source>
        <dbReference type="ARBA" id="ARBA00023065"/>
    </source>
</evidence>
<keyword evidence="5" id="KW-1133">Transmembrane helix</keyword>
<dbReference type="Pfam" id="PF00858">
    <property type="entry name" value="ASC"/>
    <property type="match status" value="1"/>
</dbReference>
<dbReference type="PANTHER" id="PTHR11690">
    <property type="entry name" value="AMILORIDE-SENSITIVE SODIUM CHANNEL-RELATED"/>
    <property type="match status" value="1"/>
</dbReference>
<comment type="subcellular location">
    <subcellularLocation>
        <location evidence="1">Membrane</location>
        <topology evidence="1">Multi-pass membrane protein</topology>
    </subcellularLocation>
</comment>
<protein>
    <submittedName>
        <fullName evidence="12">Uncharacterized protein</fullName>
    </submittedName>
</protein>
<dbReference type="GO" id="GO:0015280">
    <property type="term" value="F:ligand-gated sodium channel activity"/>
    <property type="evidence" value="ECO:0007669"/>
    <property type="project" value="TreeGrafter"/>
</dbReference>
<evidence type="ECO:0000256" key="2">
    <source>
        <dbReference type="ARBA" id="ARBA00022448"/>
    </source>
</evidence>
<sequence length="260" mass="29536">MLYRLSSMLQKCSFNGKLCNETDFISFVSSTYGLCYTFNTKLKDRNYDNIRDGSENGGGGGGDLQLGLYVHSHQYVPYVNDGIGIVSLVHDNTQLPLIESAGIELTSGQKHELGYIKKTAFLRLHRIRHVLISYRYEQCGCVSPYLWSIHSVVEPEKEKIILAPLCTTNYDCYTATVGRLLTSEVLMNKYCSDCSLQSLITNFIAQTSALLLPFKWQTDEIKEFVEKSDVALSDNWTIDWREHIQTNYLVINEVRETNAA</sequence>
<evidence type="ECO:0000256" key="5">
    <source>
        <dbReference type="ARBA" id="ARBA00022989"/>
    </source>
</evidence>
<evidence type="ECO:0000313" key="12">
    <source>
        <dbReference type="EMBL" id="CAF2073689.1"/>
    </source>
</evidence>
<evidence type="ECO:0000256" key="3">
    <source>
        <dbReference type="ARBA" id="ARBA00022461"/>
    </source>
</evidence>
<evidence type="ECO:0000256" key="4">
    <source>
        <dbReference type="ARBA" id="ARBA00022692"/>
    </source>
</evidence>
<evidence type="ECO:0000313" key="13">
    <source>
        <dbReference type="Proteomes" id="UP000663824"/>
    </source>
</evidence>
<dbReference type="AlphaFoldDB" id="A0A816RSF2"/>
<dbReference type="EMBL" id="CAJNRE010008529">
    <property type="protein sequence ID" value="CAF2073689.1"/>
    <property type="molecule type" value="Genomic_DNA"/>
</dbReference>
<keyword evidence="2 11" id="KW-0813">Transport</keyword>
<evidence type="ECO:0000256" key="11">
    <source>
        <dbReference type="RuleBase" id="RU000679"/>
    </source>
</evidence>
<dbReference type="PRINTS" id="PR01078">
    <property type="entry name" value="AMINACHANNEL"/>
</dbReference>
<keyword evidence="6" id="KW-0915">Sodium</keyword>
<keyword evidence="8" id="KW-0472">Membrane</keyword>
<keyword evidence="9 11" id="KW-0739">Sodium transport</keyword>
<gene>
    <name evidence="12" type="ORF">MBJ925_LOCUS17186</name>
</gene>
<keyword evidence="4 11" id="KW-0812">Transmembrane</keyword>
<keyword evidence="7 11" id="KW-0406">Ion transport</keyword>
<dbReference type="InterPro" id="IPR001873">
    <property type="entry name" value="ENaC"/>
</dbReference>
<dbReference type="Proteomes" id="UP000663824">
    <property type="component" value="Unassembled WGS sequence"/>
</dbReference>
<reference evidence="12" key="1">
    <citation type="submission" date="2021-02" db="EMBL/GenBank/DDBJ databases">
        <authorList>
            <person name="Nowell W R."/>
        </authorList>
    </citation>
    <scope>NUCLEOTIDE SEQUENCE</scope>
</reference>
<accession>A0A816RSF2</accession>
<evidence type="ECO:0000256" key="1">
    <source>
        <dbReference type="ARBA" id="ARBA00004141"/>
    </source>
</evidence>
<comment type="caution">
    <text evidence="12">The sequence shown here is derived from an EMBL/GenBank/DDBJ whole genome shotgun (WGS) entry which is preliminary data.</text>
</comment>
<organism evidence="12 13">
    <name type="scientific">Rotaria magnacalcarata</name>
    <dbReference type="NCBI Taxonomy" id="392030"/>
    <lineage>
        <taxon>Eukaryota</taxon>
        <taxon>Metazoa</taxon>
        <taxon>Spiralia</taxon>
        <taxon>Gnathifera</taxon>
        <taxon>Rotifera</taxon>
        <taxon>Eurotatoria</taxon>
        <taxon>Bdelloidea</taxon>
        <taxon>Philodinida</taxon>
        <taxon>Philodinidae</taxon>
        <taxon>Rotaria</taxon>
    </lineage>
</organism>
<evidence type="ECO:0000256" key="9">
    <source>
        <dbReference type="ARBA" id="ARBA00023201"/>
    </source>
</evidence>
<evidence type="ECO:0000256" key="10">
    <source>
        <dbReference type="ARBA" id="ARBA00023303"/>
    </source>
</evidence>
<evidence type="ECO:0000256" key="6">
    <source>
        <dbReference type="ARBA" id="ARBA00023053"/>
    </source>
</evidence>
<evidence type="ECO:0000256" key="8">
    <source>
        <dbReference type="ARBA" id="ARBA00023136"/>
    </source>
</evidence>
<keyword evidence="3 11" id="KW-0894">Sodium channel</keyword>
<dbReference type="Gene3D" id="2.60.470.10">
    <property type="entry name" value="Acid-sensing ion channels like domains"/>
    <property type="match status" value="1"/>
</dbReference>
<dbReference type="GO" id="GO:0005886">
    <property type="term" value="C:plasma membrane"/>
    <property type="evidence" value="ECO:0007669"/>
    <property type="project" value="TreeGrafter"/>
</dbReference>
<keyword evidence="10 11" id="KW-0407">Ion channel</keyword>